<feature type="domain" description="J" evidence="4">
    <location>
        <begin position="6"/>
        <end position="71"/>
    </location>
</feature>
<keyword evidence="3" id="KW-0143">Chaperone</keyword>
<dbReference type="SMART" id="SM00271">
    <property type="entry name" value="DnaJ"/>
    <property type="match status" value="1"/>
</dbReference>
<accession>A0A1F7VEL1</accession>
<dbReference type="EMBL" id="MGES01000022">
    <property type="protein sequence ID" value="OGL88905.1"/>
    <property type="molecule type" value="Genomic_DNA"/>
</dbReference>
<dbReference type="GO" id="GO:0005737">
    <property type="term" value="C:cytoplasm"/>
    <property type="evidence" value="ECO:0007669"/>
    <property type="project" value="UniProtKB-SubCell"/>
</dbReference>
<evidence type="ECO:0000256" key="3">
    <source>
        <dbReference type="ARBA" id="ARBA00023186"/>
    </source>
</evidence>
<keyword evidence="2" id="KW-0963">Cytoplasm</keyword>
<dbReference type="InterPro" id="IPR001623">
    <property type="entry name" value="DnaJ_domain"/>
</dbReference>
<dbReference type="PANTHER" id="PTHR44313:SF1">
    <property type="entry name" value="DNAJ HOMOLOG SUBFAMILY C MEMBER 17"/>
    <property type="match status" value="1"/>
</dbReference>
<evidence type="ECO:0000259" key="4">
    <source>
        <dbReference type="PROSITE" id="PS50076"/>
    </source>
</evidence>
<comment type="caution">
    <text evidence="5">The sequence shown here is derived from an EMBL/GenBank/DDBJ whole genome shotgun (WGS) entry which is preliminary data.</text>
</comment>
<protein>
    <recommendedName>
        <fullName evidence="4">J domain-containing protein</fullName>
    </recommendedName>
</protein>
<dbReference type="InterPro" id="IPR052094">
    <property type="entry name" value="Pre-mRNA-splicing_ERAD"/>
</dbReference>
<reference evidence="5 6" key="1">
    <citation type="journal article" date="2016" name="Nat. Commun.">
        <title>Thousands of microbial genomes shed light on interconnected biogeochemical processes in an aquifer system.</title>
        <authorList>
            <person name="Anantharaman K."/>
            <person name="Brown C.T."/>
            <person name="Hug L.A."/>
            <person name="Sharon I."/>
            <person name="Castelle C.J."/>
            <person name="Probst A.J."/>
            <person name="Thomas B.C."/>
            <person name="Singh A."/>
            <person name="Wilkins M.J."/>
            <person name="Karaoz U."/>
            <person name="Brodie E.L."/>
            <person name="Williams K.H."/>
            <person name="Hubbard S.S."/>
            <person name="Banfield J.F."/>
        </authorList>
    </citation>
    <scope>NUCLEOTIDE SEQUENCE [LARGE SCALE GENOMIC DNA]</scope>
</reference>
<dbReference type="CDD" id="cd06257">
    <property type="entry name" value="DnaJ"/>
    <property type="match status" value="1"/>
</dbReference>
<organism evidence="5 6">
    <name type="scientific">Candidatus Uhrbacteria bacterium RIFCSPLOWO2_02_FULL_51_9</name>
    <dbReference type="NCBI Taxonomy" id="1802410"/>
    <lineage>
        <taxon>Bacteria</taxon>
        <taxon>Candidatus Uhriibacteriota</taxon>
    </lineage>
</organism>
<dbReference type="AlphaFoldDB" id="A0A1F7VEL1"/>
<name>A0A1F7VEL1_9BACT</name>
<evidence type="ECO:0000313" key="5">
    <source>
        <dbReference type="EMBL" id="OGL88905.1"/>
    </source>
</evidence>
<dbReference type="PRINTS" id="PR00625">
    <property type="entry name" value="JDOMAIN"/>
</dbReference>
<dbReference type="PROSITE" id="PS50076">
    <property type="entry name" value="DNAJ_2"/>
    <property type="match status" value="1"/>
</dbReference>
<dbReference type="Proteomes" id="UP000176678">
    <property type="component" value="Unassembled WGS sequence"/>
</dbReference>
<dbReference type="Gene3D" id="1.10.287.110">
    <property type="entry name" value="DnaJ domain"/>
    <property type="match status" value="1"/>
</dbReference>
<dbReference type="InterPro" id="IPR036869">
    <property type="entry name" value="J_dom_sf"/>
</dbReference>
<dbReference type="STRING" id="1802410.A3H75_02115"/>
<sequence length="176" mass="18943">MAETKDYYGVLGVAKDTTMEGVKRAYRAIALTCHPDHAGDSAEAVSRYHEASEAYKVLTDPAARRKYDRGFAPIASVQDLFGRHSVGRRVMGVMLPRAPAEPQSGVDLVLVQEVSVQVLREGGVVPIAIGKLEVALQVPQGACDTPWCVLAGLGIMGRNEGRNGDLFVLLHATEEN</sequence>
<dbReference type="SUPFAM" id="SSF46565">
    <property type="entry name" value="Chaperone J-domain"/>
    <property type="match status" value="1"/>
</dbReference>
<proteinExistence type="predicted"/>
<evidence type="ECO:0000256" key="2">
    <source>
        <dbReference type="ARBA" id="ARBA00022490"/>
    </source>
</evidence>
<dbReference type="GO" id="GO:0000390">
    <property type="term" value="P:spliceosomal complex disassembly"/>
    <property type="evidence" value="ECO:0007669"/>
    <property type="project" value="TreeGrafter"/>
</dbReference>
<evidence type="ECO:0000313" key="6">
    <source>
        <dbReference type="Proteomes" id="UP000176678"/>
    </source>
</evidence>
<dbReference type="PANTHER" id="PTHR44313">
    <property type="entry name" value="DNAJ HOMOLOG SUBFAMILY C MEMBER 17"/>
    <property type="match status" value="1"/>
</dbReference>
<dbReference type="Pfam" id="PF00226">
    <property type="entry name" value="DnaJ"/>
    <property type="match status" value="1"/>
</dbReference>
<comment type="subcellular location">
    <subcellularLocation>
        <location evidence="1">Cytoplasm</location>
    </subcellularLocation>
</comment>
<gene>
    <name evidence="5" type="ORF">A3H75_02115</name>
</gene>
<evidence type="ECO:0000256" key="1">
    <source>
        <dbReference type="ARBA" id="ARBA00004496"/>
    </source>
</evidence>